<comment type="caution">
    <text evidence="5">The sequence shown here is derived from an EMBL/GenBank/DDBJ whole genome shotgun (WGS) entry which is preliminary data.</text>
</comment>
<dbReference type="InterPro" id="IPR001940">
    <property type="entry name" value="Peptidase_S1C"/>
</dbReference>
<name>A0ABU7RAN8_9ACTN</name>
<protein>
    <submittedName>
        <fullName evidence="5">Trypsin-like peptidase domain-containing protein</fullName>
    </submittedName>
</protein>
<feature type="region of interest" description="Disordered" evidence="3">
    <location>
        <begin position="424"/>
        <end position="446"/>
    </location>
</feature>
<dbReference type="PROSITE" id="PS50106">
    <property type="entry name" value="PDZ"/>
    <property type="match status" value="1"/>
</dbReference>
<evidence type="ECO:0000259" key="4">
    <source>
        <dbReference type="PROSITE" id="PS50106"/>
    </source>
</evidence>
<evidence type="ECO:0000313" key="5">
    <source>
        <dbReference type="EMBL" id="MEE6147653.1"/>
    </source>
</evidence>
<sequence>MASDYNQTPPAPGSYGASGGSDQPNQPQGTERISYAQAQQGPTSQGPTPGGTAGAGSGKGDGGHGKAGARGVVGGAVAGGVVSAALVCALLGTGVIGGAQKSATTSTTGSSNNGTITINTNDENATTAEAVASKCLPSVVTITVTSSEGTGLGSGVILDNDGNIITNYHVVDGAQSISVTIDGKSYTGTLVGSDASSDIAVVHAEVDDGTTLTPIEVGDSSSLVVGEWVMTIGSPLGLEQSVSTGIVSALYRSTLTQSASGNTIYTNLIQTDAAINQGNSGGALVNAQGQLVGINTLLASETQSFSGIGLAIPGNYAVDIAEKIIAGEPVTHAYMGVSVQTVNATNAQANNLGANEGAYVAAVTDGGSAASAGIQVGDIITKVDDTDVASADGLILAVRSHSVGDTVTVTYVRGNETKTAQVTLGSDEGATTGSGSSSVSGGNGSESIPYDLYDYYRRYYGGSQSR</sequence>
<dbReference type="RefSeq" id="WP_330958421.1">
    <property type="nucleotide sequence ID" value="NZ_JAZGJQ010000006.1"/>
</dbReference>
<dbReference type="EMBL" id="JAZGJQ010000006">
    <property type="protein sequence ID" value="MEE6147653.1"/>
    <property type="molecule type" value="Genomic_DNA"/>
</dbReference>
<dbReference type="Pfam" id="PF13180">
    <property type="entry name" value="PDZ_2"/>
    <property type="match status" value="1"/>
</dbReference>
<dbReference type="Gene3D" id="2.30.42.10">
    <property type="match status" value="1"/>
</dbReference>
<dbReference type="SUPFAM" id="SSF50156">
    <property type="entry name" value="PDZ domain-like"/>
    <property type="match status" value="1"/>
</dbReference>
<dbReference type="PANTHER" id="PTHR43343">
    <property type="entry name" value="PEPTIDASE S12"/>
    <property type="match status" value="1"/>
</dbReference>
<dbReference type="InterPro" id="IPR036034">
    <property type="entry name" value="PDZ_sf"/>
</dbReference>
<evidence type="ECO:0000256" key="1">
    <source>
        <dbReference type="ARBA" id="ARBA00022670"/>
    </source>
</evidence>
<proteinExistence type="predicted"/>
<keyword evidence="2" id="KW-0378">Hydrolase</keyword>
<reference evidence="5 6" key="1">
    <citation type="submission" date="2024-01" db="EMBL/GenBank/DDBJ databases">
        <title>Description of Olsenella sp. nov., isolated from pig feces.</title>
        <authorList>
            <person name="Chang Y.-H."/>
        </authorList>
    </citation>
    <scope>NUCLEOTIDE SEQUENCE [LARGE SCALE GENOMIC DNA]</scope>
    <source>
        <strain evidence="5 6">YH-ols2223</strain>
    </source>
</reference>
<dbReference type="Pfam" id="PF13365">
    <property type="entry name" value="Trypsin_2"/>
    <property type="match status" value="1"/>
</dbReference>
<dbReference type="InterPro" id="IPR009003">
    <property type="entry name" value="Peptidase_S1_PA"/>
</dbReference>
<feature type="domain" description="PDZ" evidence="4">
    <location>
        <begin position="324"/>
        <end position="388"/>
    </location>
</feature>
<dbReference type="PANTHER" id="PTHR43343:SF3">
    <property type="entry name" value="PROTEASE DO-LIKE 8, CHLOROPLASTIC"/>
    <property type="match status" value="1"/>
</dbReference>
<accession>A0ABU7RAN8</accession>
<dbReference type="SUPFAM" id="SSF50494">
    <property type="entry name" value="Trypsin-like serine proteases"/>
    <property type="match status" value="1"/>
</dbReference>
<evidence type="ECO:0000313" key="6">
    <source>
        <dbReference type="Proteomes" id="UP001332931"/>
    </source>
</evidence>
<feature type="region of interest" description="Disordered" evidence="3">
    <location>
        <begin position="1"/>
        <end position="66"/>
    </location>
</feature>
<evidence type="ECO:0000256" key="2">
    <source>
        <dbReference type="ARBA" id="ARBA00022801"/>
    </source>
</evidence>
<dbReference type="InterPro" id="IPR051201">
    <property type="entry name" value="Chloro_Bact_Ser_Proteases"/>
</dbReference>
<dbReference type="SMART" id="SM00228">
    <property type="entry name" value="PDZ"/>
    <property type="match status" value="1"/>
</dbReference>
<feature type="compositionally biased region" description="Low complexity" evidence="3">
    <location>
        <begin position="36"/>
        <end position="47"/>
    </location>
</feature>
<keyword evidence="1" id="KW-0645">Protease</keyword>
<evidence type="ECO:0000256" key="3">
    <source>
        <dbReference type="SAM" id="MobiDB-lite"/>
    </source>
</evidence>
<feature type="compositionally biased region" description="Gly residues" evidence="3">
    <location>
        <begin position="48"/>
        <end position="66"/>
    </location>
</feature>
<dbReference type="PRINTS" id="PR00834">
    <property type="entry name" value="PROTEASES2C"/>
</dbReference>
<feature type="compositionally biased region" description="Low complexity" evidence="3">
    <location>
        <begin position="425"/>
        <end position="446"/>
    </location>
</feature>
<dbReference type="Gene3D" id="2.40.10.120">
    <property type="match status" value="1"/>
</dbReference>
<keyword evidence="6" id="KW-1185">Reference proteome</keyword>
<dbReference type="InterPro" id="IPR001478">
    <property type="entry name" value="PDZ"/>
</dbReference>
<dbReference type="Proteomes" id="UP001332931">
    <property type="component" value="Unassembled WGS sequence"/>
</dbReference>
<feature type="compositionally biased region" description="Polar residues" evidence="3">
    <location>
        <begin position="22"/>
        <end position="31"/>
    </location>
</feature>
<organism evidence="5 6">
    <name type="scientific">Olsenella absiana</name>
    <dbReference type="NCBI Taxonomy" id="3115222"/>
    <lineage>
        <taxon>Bacteria</taxon>
        <taxon>Bacillati</taxon>
        <taxon>Actinomycetota</taxon>
        <taxon>Coriobacteriia</taxon>
        <taxon>Coriobacteriales</taxon>
        <taxon>Atopobiaceae</taxon>
        <taxon>Olsenella</taxon>
    </lineage>
</organism>
<gene>
    <name evidence="5" type="ORF">VXJ25_06630</name>
</gene>